<evidence type="ECO:0000256" key="2">
    <source>
        <dbReference type="ARBA" id="ARBA00023125"/>
    </source>
</evidence>
<dbReference type="Proteomes" id="UP000319094">
    <property type="component" value="Unassembled WGS sequence"/>
</dbReference>
<dbReference type="Gene3D" id="2.60.120.10">
    <property type="entry name" value="Jelly Rolls"/>
    <property type="match status" value="1"/>
</dbReference>
<evidence type="ECO:0000256" key="1">
    <source>
        <dbReference type="ARBA" id="ARBA00023015"/>
    </source>
</evidence>
<dbReference type="Pfam" id="PF12833">
    <property type="entry name" value="HTH_18"/>
    <property type="match status" value="1"/>
</dbReference>
<evidence type="ECO:0000259" key="5">
    <source>
        <dbReference type="PROSITE" id="PS01124"/>
    </source>
</evidence>
<dbReference type="SUPFAM" id="SSF51215">
    <property type="entry name" value="Regulatory protein AraC"/>
    <property type="match status" value="1"/>
</dbReference>
<dbReference type="RefSeq" id="WP_141885833.1">
    <property type="nucleotide sequence ID" value="NZ_BAAAUY010000007.1"/>
</dbReference>
<accession>A0A542Y2R8</accession>
<keyword evidence="7" id="KW-1185">Reference proteome</keyword>
<evidence type="ECO:0000256" key="4">
    <source>
        <dbReference type="SAM" id="MobiDB-lite"/>
    </source>
</evidence>
<dbReference type="EMBL" id="VFON01000001">
    <property type="protein sequence ID" value="TQL42365.1"/>
    <property type="molecule type" value="Genomic_DNA"/>
</dbReference>
<evidence type="ECO:0000313" key="7">
    <source>
        <dbReference type="Proteomes" id="UP000319094"/>
    </source>
</evidence>
<dbReference type="InterPro" id="IPR037923">
    <property type="entry name" value="HTH-like"/>
</dbReference>
<sequence>MTGPLYVLSEAEVFARPGTVLAAERVELRKDMVAHAHDFAEVALITAGEGEHFTEAGVHPLAPDTLLILGPQGWHAHRAVSELSFTNVYLTRGLLATLTASPELTAAMGPAIHHLATPGAAAALLLQREDAARLGDLLTRIAEAPERTLLGQVAIAYKLMDFLANQWATATPLASSPLAPPHFTSEATLLPHSERTSQAISLLHSRLAAPWRLDRLAAALNTSGSQLVRAFRADLGVGPMAYLQQLRAERMAYLLRTTELTVAAAGRTVGWEDPSYASRRFSAHWRLSPTDYRRLAPGPPTEALRDFSMRTSPSARATVTRQPRRA</sequence>
<dbReference type="PROSITE" id="PS01124">
    <property type="entry name" value="HTH_ARAC_FAMILY_2"/>
    <property type="match status" value="1"/>
</dbReference>
<evidence type="ECO:0000256" key="3">
    <source>
        <dbReference type="ARBA" id="ARBA00023163"/>
    </source>
</evidence>
<reference evidence="6 7" key="1">
    <citation type="submission" date="2019-06" db="EMBL/GenBank/DDBJ databases">
        <title>Sequencing the genomes of 1000 actinobacteria strains.</title>
        <authorList>
            <person name="Klenk H.-P."/>
        </authorList>
    </citation>
    <scope>NUCLEOTIDE SEQUENCE [LARGE SCALE GENOMIC DNA]</scope>
    <source>
        <strain evidence="6 7">DSM 8803</strain>
    </source>
</reference>
<feature type="region of interest" description="Disordered" evidence="4">
    <location>
        <begin position="302"/>
        <end position="326"/>
    </location>
</feature>
<evidence type="ECO:0000313" key="6">
    <source>
        <dbReference type="EMBL" id="TQL42365.1"/>
    </source>
</evidence>
<dbReference type="InterPro" id="IPR018060">
    <property type="entry name" value="HTH_AraC"/>
</dbReference>
<dbReference type="SUPFAM" id="SSF46689">
    <property type="entry name" value="Homeodomain-like"/>
    <property type="match status" value="2"/>
</dbReference>
<feature type="compositionally biased region" description="Polar residues" evidence="4">
    <location>
        <begin position="309"/>
        <end position="326"/>
    </location>
</feature>
<keyword evidence="1" id="KW-0805">Transcription regulation</keyword>
<comment type="caution">
    <text evidence="6">The sequence shown here is derived from an EMBL/GenBank/DDBJ whole genome shotgun (WGS) entry which is preliminary data.</text>
</comment>
<dbReference type="InterPro" id="IPR003313">
    <property type="entry name" value="AraC-bd"/>
</dbReference>
<keyword evidence="2" id="KW-0238">DNA-binding</keyword>
<protein>
    <submittedName>
        <fullName evidence="6">AraC-like protein</fullName>
    </submittedName>
</protein>
<keyword evidence="3" id="KW-0804">Transcription</keyword>
<dbReference type="InterPro" id="IPR009057">
    <property type="entry name" value="Homeodomain-like_sf"/>
</dbReference>
<dbReference type="InterPro" id="IPR014710">
    <property type="entry name" value="RmlC-like_jellyroll"/>
</dbReference>
<dbReference type="GO" id="GO:0003700">
    <property type="term" value="F:DNA-binding transcription factor activity"/>
    <property type="evidence" value="ECO:0007669"/>
    <property type="project" value="InterPro"/>
</dbReference>
<dbReference type="Pfam" id="PF02311">
    <property type="entry name" value="AraC_binding"/>
    <property type="match status" value="1"/>
</dbReference>
<dbReference type="PANTHER" id="PTHR46796">
    <property type="entry name" value="HTH-TYPE TRANSCRIPTIONAL ACTIVATOR RHAS-RELATED"/>
    <property type="match status" value="1"/>
</dbReference>
<organism evidence="6 7">
    <name type="scientific">Leucobacter komagatae</name>
    <dbReference type="NCBI Taxonomy" id="55969"/>
    <lineage>
        <taxon>Bacteria</taxon>
        <taxon>Bacillati</taxon>
        <taxon>Actinomycetota</taxon>
        <taxon>Actinomycetes</taxon>
        <taxon>Micrococcales</taxon>
        <taxon>Microbacteriaceae</taxon>
        <taxon>Leucobacter</taxon>
    </lineage>
</organism>
<gene>
    <name evidence="6" type="ORF">FB468_0355</name>
</gene>
<name>A0A542Y2R8_9MICO</name>
<dbReference type="GO" id="GO:0043565">
    <property type="term" value="F:sequence-specific DNA binding"/>
    <property type="evidence" value="ECO:0007669"/>
    <property type="project" value="InterPro"/>
</dbReference>
<dbReference type="InterPro" id="IPR050204">
    <property type="entry name" value="AraC_XylS_family_regulators"/>
</dbReference>
<dbReference type="OrthoDB" id="241790at2"/>
<feature type="domain" description="HTH araC/xylS-type" evidence="5">
    <location>
        <begin position="197"/>
        <end position="295"/>
    </location>
</feature>
<proteinExistence type="predicted"/>
<dbReference type="Gene3D" id="1.10.10.60">
    <property type="entry name" value="Homeodomain-like"/>
    <property type="match status" value="2"/>
</dbReference>
<dbReference type="AlphaFoldDB" id="A0A542Y2R8"/>
<dbReference type="SMART" id="SM00342">
    <property type="entry name" value="HTH_ARAC"/>
    <property type="match status" value="1"/>
</dbReference>